<reference evidence="1 2" key="1">
    <citation type="journal article" date="2015" name="Microbiome">
        <title>Genomic resolution of linkages in carbon, nitrogen, and sulfur cycling among widespread estuary sediment bacteria.</title>
        <authorList>
            <person name="Baker B.J."/>
            <person name="Lazar C.S."/>
            <person name="Teske A.P."/>
            <person name="Dick G.J."/>
        </authorList>
    </citation>
    <scope>NUCLEOTIDE SEQUENCE [LARGE SCALE GENOMIC DNA]</scope>
    <source>
        <strain evidence="1">DG_54_3</strain>
    </source>
</reference>
<dbReference type="AlphaFoldDB" id="A0A0S7Y2M7"/>
<dbReference type="EMBL" id="LIZX01000034">
    <property type="protein sequence ID" value="KPJ69010.1"/>
    <property type="molecule type" value="Genomic_DNA"/>
</dbReference>
<protein>
    <submittedName>
        <fullName evidence="1">Uncharacterized protein</fullName>
    </submittedName>
</protein>
<evidence type="ECO:0000313" key="2">
    <source>
        <dbReference type="Proteomes" id="UP000051861"/>
    </source>
</evidence>
<dbReference type="Proteomes" id="UP000051861">
    <property type="component" value="Unassembled WGS sequence"/>
</dbReference>
<comment type="caution">
    <text evidence="1">The sequence shown here is derived from an EMBL/GenBank/DDBJ whole genome shotgun (WGS) entry which is preliminary data.</text>
</comment>
<name>A0A0S7Y2M7_UNCSA</name>
<accession>A0A0S7Y2M7</accession>
<gene>
    <name evidence="1" type="ORF">AMJ44_04910</name>
</gene>
<sequence length="249" mass="26769">MKKLLGLLLVLGLGILLVSGCEQPLPSIPESTAADGVGEMSKLSVTIDNAIVQDVLSVLSATSIRAFLPSTPEVGTDDWWHSSDSYTKDDKTHTRDFYFKIWDENGVLITTKALLKNINFSNIGKLYSSTTWAVASADSSYTVKLGTSKSDPLIFDGYNNTETLSGPVVYESSFNDRSFVINLTYGNLTISPSGYPSGTVGIRVTADSKTLYEATLLFDGSAIAELTFTLGGTGSYLINIYNGEVTPIT</sequence>
<evidence type="ECO:0000313" key="1">
    <source>
        <dbReference type="EMBL" id="KPJ69010.1"/>
    </source>
</evidence>
<dbReference type="PROSITE" id="PS51257">
    <property type="entry name" value="PROKAR_LIPOPROTEIN"/>
    <property type="match status" value="1"/>
</dbReference>
<proteinExistence type="predicted"/>
<organism evidence="1 2">
    <name type="scientific">candidate division WOR-1 bacterium DG_54_3</name>
    <dbReference type="NCBI Taxonomy" id="1703775"/>
    <lineage>
        <taxon>Bacteria</taxon>
        <taxon>Bacillati</taxon>
        <taxon>Saganbacteria</taxon>
    </lineage>
</organism>